<reference evidence="2" key="1">
    <citation type="journal article" date="2014" name="Front. Microbiol.">
        <title>High frequency of phylogenetically diverse reductive dehalogenase-homologous genes in deep subseafloor sedimentary metagenomes.</title>
        <authorList>
            <person name="Kawai M."/>
            <person name="Futagami T."/>
            <person name="Toyoda A."/>
            <person name="Takaki Y."/>
            <person name="Nishi S."/>
            <person name="Hori S."/>
            <person name="Arai W."/>
            <person name="Tsubouchi T."/>
            <person name="Morono Y."/>
            <person name="Uchiyama I."/>
            <person name="Ito T."/>
            <person name="Fujiyama A."/>
            <person name="Inagaki F."/>
            <person name="Takami H."/>
        </authorList>
    </citation>
    <scope>NUCLEOTIDE SEQUENCE</scope>
    <source>
        <strain evidence="2">Expedition CK06-06</strain>
    </source>
</reference>
<dbReference type="Gene3D" id="3.40.50.150">
    <property type="entry name" value="Vaccinia Virus protein VP39"/>
    <property type="match status" value="1"/>
</dbReference>
<protein>
    <recommendedName>
        <fullName evidence="1">Methyltransferase type 11 domain-containing protein</fullName>
    </recommendedName>
</protein>
<dbReference type="InterPro" id="IPR013216">
    <property type="entry name" value="Methyltransf_11"/>
</dbReference>
<dbReference type="Pfam" id="PF08241">
    <property type="entry name" value="Methyltransf_11"/>
    <property type="match status" value="1"/>
</dbReference>
<dbReference type="EMBL" id="BARW01014081">
    <property type="protein sequence ID" value="GAI73262.1"/>
    <property type="molecule type" value="Genomic_DNA"/>
</dbReference>
<feature type="domain" description="Methyltransferase type 11" evidence="1">
    <location>
        <begin position="2"/>
        <end position="86"/>
    </location>
</feature>
<organism evidence="2">
    <name type="scientific">marine sediment metagenome</name>
    <dbReference type="NCBI Taxonomy" id="412755"/>
    <lineage>
        <taxon>unclassified sequences</taxon>
        <taxon>metagenomes</taxon>
        <taxon>ecological metagenomes</taxon>
    </lineage>
</organism>
<sequence length="88" mass="9724">FDIGGGSGRIAIPLYRDGHRVLVGEIDALALKILHHRESAIPSILVSGEATRYPIRASSLDCVLCLGVPSLIESDWFFSECNRMLKWN</sequence>
<accession>X1QXF0</accession>
<name>X1QXF0_9ZZZZ</name>
<evidence type="ECO:0000259" key="1">
    <source>
        <dbReference type="Pfam" id="PF08241"/>
    </source>
</evidence>
<feature type="non-terminal residue" evidence="2">
    <location>
        <position position="1"/>
    </location>
</feature>
<dbReference type="SUPFAM" id="SSF53335">
    <property type="entry name" value="S-adenosyl-L-methionine-dependent methyltransferases"/>
    <property type="match status" value="1"/>
</dbReference>
<dbReference type="GO" id="GO:0008757">
    <property type="term" value="F:S-adenosylmethionine-dependent methyltransferase activity"/>
    <property type="evidence" value="ECO:0007669"/>
    <property type="project" value="InterPro"/>
</dbReference>
<evidence type="ECO:0000313" key="2">
    <source>
        <dbReference type="EMBL" id="GAI73262.1"/>
    </source>
</evidence>
<proteinExistence type="predicted"/>
<gene>
    <name evidence="2" type="ORF">S12H4_25270</name>
</gene>
<feature type="non-terminal residue" evidence="2">
    <location>
        <position position="88"/>
    </location>
</feature>
<dbReference type="AlphaFoldDB" id="X1QXF0"/>
<comment type="caution">
    <text evidence="2">The sequence shown here is derived from an EMBL/GenBank/DDBJ whole genome shotgun (WGS) entry which is preliminary data.</text>
</comment>
<dbReference type="InterPro" id="IPR029063">
    <property type="entry name" value="SAM-dependent_MTases_sf"/>
</dbReference>